<evidence type="ECO:0000256" key="3">
    <source>
        <dbReference type="ARBA" id="ARBA00023163"/>
    </source>
</evidence>
<evidence type="ECO:0000256" key="1">
    <source>
        <dbReference type="ARBA" id="ARBA00023015"/>
    </source>
</evidence>
<dbReference type="SUPFAM" id="SSF46955">
    <property type="entry name" value="Putative DNA-binding domain"/>
    <property type="match status" value="1"/>
</dbReference>
<sequence length="252" mass="30169">MLMNQDHLYSLETIASLLKIPKSTLRYWEKERLIHSVRGDTNDYRQYTTEQLIAICEIKFYRDLNFSIKEIKNLYTNPLSDTQKLLENARQDLEERITQLKQIHRNLITYQQKYEEVSQLQEEVLKEEIPPFKTLYYFHPAKAENLLLYLNDPSILGFVLSPDEQTIEHFSTTNKDSAAFPLALHWEFDASKSYYSQLIRIEESSNQLQPQQIQKNLIYLQEQGYQVHQLLGRYLLSKKHQDYYQLWFECSN</sequence>
<dbReference type="AlphaFoldDB" id="A0AAP6V6T5"/>
<dbReference type="Gene3D" id="1.10.1660.10">
    <property type="match status" value="1"/>
</dbReference>
<evidence type="ECO:0000313" key="7">
    <source>
        <dbReference type="Proteomes" id="UP000429730"/>
    </source>
</evidence>
<proteinExistence type="predicted"/>
<dbReference type="InterPro" id="IPR000551">
    <property type="entry name" value="MerR-type_HTH_dom"/>
</dbReference>
<dbReference type="PANTHER" id="PTHR30204:SF94">
    <property type="entry name" value="HEAVY METAL-DEPENDENT TRANSCRIPTIONAL REGULATOR HI_0293-RELATED"/>
    <property type="match status" value="1"/>
</dbReference>
<evidence type="ECO:0000313" key="6">
    <source>
        <dbReference type="EMBL" id="MXS53327.1"/>
    </source>
</evidence>
<dbReference type="GO" id="GO:0003700">
    <property type="term" value="F:DNA-binding transcription factor activity"/>
    <property type="evidence" value="ECO:0007669"/>
    <property type="project" value="InterPro"/>
</dbReference>
<dbReference type="InterPro" id="IPR047057">
    <property type="entry name" value="MerR_fam"/>
</dbReference>
<name>A0AAP6V6T5_ENTFL</name>
<protein>
    <submittedName>
        <fullName evidence="6">MerR family transcriptional regulator</fullName>
    </submittedName>
</protein>
<dbReference type="EMBL" id="WVTJ01000022">
    <property type="protein sequence ID" value="MXS53327.1"/>
    <property type="molecule type" value="Genomic_DNA"/>
</dbReference>
<accession>A0AAP6V6T5</accession>
<dbReference type="PROSITE" id="PS50937">
    <property type="entry name" value="HTH_MERR_2"/>
    <property type="match status" value="1"/>
</dbReference>
<dbReference type="InterPro" id="IPR009061">
    <property type="entry name" value="DNA-bd_dom_put_sf"/>
</dbReference>
<evidence type="ECO:0000256" key="2">
    <source>
        <dbReference type="ARBA" id="ARBA00023125"/>
    </source>
</evidence>
<dbReference type="PANTHER" id="PTHR30204">
    <property type="entry name" value="REDOX-CYCLING DRUG-SENSING TRANSCRIPTIONAL ACTIVATOR SOXR"/>
    <property type="match status" value="1"/>
</dbReference>
<dbReference type="Proteomes" id="UP000429730">
    <property type="component" value="Unassembled WGS sequence"/>
</dbReference>
<dbReference type="SMART" id="SM00422">
    <property type="entry name" value="HTH_MERR"/>
    <property type="match status" value="1"/>
</dbReference>
<feature type="coiled-coil region" evidence="4">
    <location>
        <begin position="79"/>
        <end position="106"/>
    </location>
</feature>
<reference evidence="6 7" key="1">
    <citation type="submission" date="2019-04" db="EMBL/GenBank/DDBJ databases">
        <title>Step-wise assembly of the neonatal virome modulated by breast feeding.</title>
        <authorList>
            <person name="Liang G."/>
            <person name="Bushman F."/>
        </authorList>
    </citation>
    <scope>NUCLEOTIDE SEQUENCE [LARGE SCALE GENOMIC DNA]</scope>
    <source>
        <strain evidence="6 7">E3754</strain>
    </source>
</reference>
<gene>
    <name evidence="6" type="ORF">GTI81_11435</name>
</gene>
<comment type="caution">
    <text evidence="6">The sequence shown here is derived from an EMBL/GenBank/DDBJ whole genome shotgun (WGS) entry which is preliminary data.</text>
</comment>
<evidence type="ECO:0000256" key="4">
    <source>
        <dbReference type="SAM" id="Coils"/>
    </source>
</evidence>
<keyword evidence="1" id="KW-0805">Transcription regulation</keyword>
<organism evidence="6 7">
    <name type="scientific">Enterococcus faecalis</name>
    <name type="common">Streptococcus faecalis</name>
    <dbReference type="NCBI Taxonomy" id="1351"/>
    <lineage>
        <taxon>Bacteria</taxon>
        <taxon>Bacillati</taxon>
        <taxon>Bacillota</taxon>
        <taxon>Bacilli</taxon>
        <taxon>Lactobacillales</taxon>
        <taxon>Enterococcaceae</taxon>
        <taxon>Enterococcus</taxon>
    </lineage>
</organism>
<feature type="domain" description="HTH merR-type" evidence="5">
    <location>
        <begin position="8"/>
        <end position="77"/>
    </location>
</feature>
<keyword evidence="4" id="KW-0175">Coiled coil</keyword>
<keyword evidence="3" id="KW-0804">Transcription</keyword>
<dbReference type="GO" id="GO:0003677">
    <property type="term" value="F:DNA binding"/>
    <property type="evidence" value="ECO:0007669"/>
    <property type="project" value="UniProtKB-KW"/>
</dbReference>
<keyword evidence="2" id="KW-0238">DNA-binding</keyword>
<evidence type="ECO:0000259" key="5">
    <source>
        <dbReference type="PROSITE" id="PS50937"/>
    </source>
</evidence>
<dbReference type="CDD" id="cd00592">
    <property type="entry name" value="HTH_MerR-like"/>
    <property type="match status" value="1"/>
</dbReference>
<dbReference type="Pfam" id="PF13411">
    <property type="entry name" value="MerR_1"/>
    <property type="match status" value="1"/>
</dbReference>